<sequence>MGLLDWFRSSTPKLDETRISQAAIDEAIDYVVKVTDARLTLVNHYRPRLAGPVTRTLEYLHDQRGLMPATRHANSMSWSIDPTLRAMFGQSADLVRTFQRCDMLRDYAASAPAMDPIYTILGMDFEEQQRFGTGLQGQMVVRDVARTALSFSHYRMRLFARSEDDLARAFSRRLFDELALISLERMQAETDARRELEEDRQLLGARLNTFNQRGMGAESFLGEAGAALSPEESQRLLRRLEENETRLAALGSPSESLDRQLDYLAEVLAEPMNYVSVDKRCLHLDSMNAVVDAETGEAVEFGVVTFMRQRPVTRAFVPLVVDRGLIGEGRKLTLENAERWL</sequence>
<organism evidence="1 2">
    <name type="scientific">Uliginosibacterium paludis</name>
    <dbReference type="NCBI Taxonomy" id="1615952"/>
    <lineage>
        <taxon>Bacteria</taxon>
        <taxon>Pseudomonadati</taxon>
        <taxon>Pseudomonadota</taxon>
        <taxon>Betaproteobacteria</taxon>
        <taxon>Rhodocyclales</taxon>
        <taxon>Zoogloeaceae</taxon>
        <taxon>Uliginosibacterium</taxon>
    </lineage>
</organism>
<keyword evidence="2" id="KW-1185">Reference proteome</keyword>
<dbReference type="Proteomes" id="UP001548590">
    <property type="component" value="Unassembled WGS sequence"/>
</dbReference>
<comment type="caution">
    <text evidence="1">The sequence shown here is derived from an EMBL/GenBank/DDBJ whole genome shotgun (WGS) entry which is preliminary data.</text>
</comment>
<evidence type="ECO:0000313" key="1">
    <source>
        <dbReference type="EMBL" id="MET1489727.1"/>
    </source>
</evidence>
<gene>
    <name evidence="1" type="ORF">ABVT11_07795</name>
</gene>
<proteinExistence type="predicted"/>
<protein>
    <submittedName>
        <fullName evidence="1">Uncharacterized protein</fullName>
    </submittedName>
</protein>
<name>A0ABV2CP97_9RHOO</name>
<dbReference type="EMBL" id="JBEWLZ010000003">
    <property type="protein sequence ID" value="MET1489727.1"/>
    <property type="molecule type" value="Genomic_DNA"/>
</dbReference>
<reference evidence="1 2" key="1">
    <citation type="submission" date="2024-07" db="EMBL/GenBank/DDBJ databases">
        <title>Uliginosibacterium paludis KCTC:42655.</title>
        <authorList>
            <person name="Kim M.K."/>
        </authorList>
    </citation>
    <scope>NUCLEOTIDE SEQUENCE [LARGE SCALE GENOMIC DNA]</scope>
    <source>
        <strain evidence="1 2">KCTC 42655</strain>
    </source>
</reference>
<dbReference type="RefSeq" id="WP_345924990.1">
    <property type="nucleotide sequence ID" value="NZ_JBDIVF010000002.1"/>
</dbReference>
<evidence type="ECO:0000313" key="2">
    <source>
        <dbReference type="Proteomes" id="UP001548590"/>
    </source>
</evidence>
<accession>A0ABV2CP97</accession>